<name>K9F6D2_PEND2</name>
<evidence type="ECO:0000313" key="2">
    <source>
        <dbReference type="Proteomes" id="UP000009882"/>
    </source>
</evidence>
<dbReference type="InterPro" id="IPR036390">
    <property type="entry name" value="WH_DNA-bd_sf"/>
</dbReference>
<evidence type="ECO:0000313" key="1">
    <source>
        <dbReference type="EMBL" id="EKV04870.1"/>
    </source>
</evidence>
<sequence length="67" mass="7986">MQFRHVSYLHWLYEFDIFHLIPPNERINYADLAAAAKVPEQRLESIIRIAMTNSLFREQPYGKSIVH</sequence>
<dbReference type="AlphaFoldDB" id="K9F6D2"/>
<accession>K9F6D2</accession>
<protein>
    <recommendedName>
        <fullName evidence="3">O-methyltransferase</fullName>
    </recommendedName>
</protein>
<gene>
    <name evidence="1" type="ORF">PDIG_86710</name>
</gene>
<dbReference type="Proteomes" id="UP000009882">
    <property type="component" value="Unassembled WGS sequence"/>
</dbReference>
<dbReference type="HOGENOM" id="CLU_2813178_0_0_1"/>
<proteinExistence type="predicted"/>
<reference evidence="2" key="1">
    <citation type="journal article" date="2012" name="BMC Genomics">
        <title>Genome sequence of the necrotrophic fungus Penicillium digitatum, the main postharvest pathogen of citrus.</title>
        <authorList>
            <person name="Marcet-Houben M."/>
            <person name="Ballester A.-R."/>
            <person name="de la Fuente B."/>
            <person name="Harries E."/>
            <person name="Marcos J.F."/>
            <person name="Gonzalez-Candelas L."/>
            <person name="Gabaldon T."/>
        </authorList>
    </citation>
    <scope>NUCLEOTIDE SEQUENCE [LARGE SCALE GENOMIC DNA]</scope>
    <source>
        <strain evidence="2">PHI26 / CECT 20796</strain>
    </source>
</reference>
<dbReference type="EMBL" id="AKCT01000319">
    <property type="protein sequence ID" value="EKV04870.1"/>
    <property type="molecule type" value="Genomic_DNA"/>
</dbReference>
<dbReference type="InterPro" id="IPR036388">
    <property type="entry name" value="WH-like_DNA-bd_sf"/>
</dbReference>
<comment type="caution">
    <text evidence="1">The sequence shown here is derived from an EMBL/GenBank/DDBJ whole genome shotgun (WGS) entry which is preliminary data.</text>
</comment>
<dbReference type="OrthoDB" id="1606438at2759"/>
<dbReference type="eggNOG" id="ENOG502RPSP">
    <property type="taxonomic scope" value="Eukaryota"/>
</dbReference>
<organism evidence="1 2">
    <name type="scientific">Penicillium digitatum (strain PHI26 / CECT 20796)</name>
    <name type="common">Green mold</name>
    <dbReference type="NCBI Taxonomy" id="1170229"/>
    <lineage>
        <taxon>Eukaryota</taxon>
        <taxon>Fungi</taxon>
        <taxon>Dikarya</taxon>
        <taxon>Ascomycota</taxon>
        <taxon>Pezizomycotina</taxon>
        <taxon>Eurotiomycetes</taxon>
        <taxon>Eurotiomycetidae</taxon>
        <taxon>Eurotiales</taxon>
        <taxon>Aspergillaceae</taxon>
        <taxon>Penicillium</taxon>
    </lineage>
</organism>
<dbReference type="STRING" id="1170229.K9F6D2"/>
<keyword evidence="2" id="KW-1185">Reference proteome</keyword>
<dbReference type="InParanoid" id="K9F6D2"/>
<evidence type="ECO:0008006" key="3">
    <source>
        <dbReference type="Google" id="ProtNLM"/>
    </source>
</evidence>
<dbReference type="SUPFAM" id="SSF46785">
    <property type="entry name" value="Winged helix' DNA-binding domain"/>
    <property type="match status" value="1"/>
</dbReference>
<dbReference type="Gene3D" id="1.10.10.10">
    <property type="entry name" value="Winged helix-like DNA-binding domain superfamily/Winged helix DNA-binding domain"/>
    <property type="match status" value="1"/>
</dbReference>